<dbReference type="AlphaFoldDB" id="A0A1M5MLY8"/>
<dbReference type="PANTHER" id="PTHR43540:SF6">
    <property type="entry name" value="ISOCHORISMATASE-LIKE DOMAIN-CONTAINING PROTEIN"/>
    <property type="match status" value="1"/>
</dbReference>
<keyword evidence="4" id="KW-1185">Reference proteome</keyword>
<protein>
    <submittedName>
        <fullName evidence="3">Nicotinamidase-related amidase</fullName>
    </submittedName>
</protein>
<dbReference type="CDD" id="cd00431">
    <property type="entry name" value="cysteine_hydrolases"/>
    <property type="match status" value="1"/>
</dbReference>
<dbReference type="Proteomes" id="UP000184268">
    <property type="component" value="Unassembled WGS sequence"/>
</dbReference>
<dbReference type="OrthoDB" id="5794853at2"/>
<dbReference type="STRING" id="299255.SAMN02745129_0692"/>
<evidence type="ECO:0000259" key="2">
    <source>
        <dbReference type="Pfam" id="PF00857"/>
    </source>
</evidence>
<dbReference type="Gene3D" id="3.40.50.850">
    <property type="entry name" value="Isochorismatase-like"/>
    <property type="match status" value="1"/>
</dbReference>
<accession>A0A1M5MLY8</accession>
<evidence type="ECO:0000313" key="4">
    <source>
        <dbReference type="Proteomes" id="UP000184268"/>
    </source>
</evidence>
<dbReference type="InterPro" id="IPR050272">
    <property type="entry name" value="Isochorismatase-like_hydrls"/>
</dbReference>
<feature type="domain" description="Isochorismatase-like" evidence="2">
    <location>
        <begin position="33"/>
        <end position="218"/>
    </location>
</feature>
<organism evidence="3 4">
    <name type="scientific">Ferrimonas marina</name>
    <dbReference type="NCBI Taxonomy" id="299255"/>
    <lineage>
        <taxon>Bacteria</taxon>
        <taxon>Pseudomonadati</taxon>
        <taxon>Pseudomonadota</taxon>
        <taxon>Gammaproteobacteria</taxon>
        <taxon>Alteromonadales</taxon>
        <taxon>Ferrimonadaceae</taxon>
        <taxon>Ferrimonas</taxon>
    </lineage>
</organism>
<dbReference type="GO" id="GO:0016787">
    <property type="term" value="F:hydrolase activity"/>
    <property type="evidence" value="ECO:0007669"/>
    <property type="project" value="UniProtKB-KW"/>
</dbReference>
<name>A0A1M5MLY8_9GAMM</name>
<keyword evidence="1" id="KW-0378">Hydrolase</keyword>
<reference evidence="3 4" key="1">
    <citation type="submission" date="2016-11" db="EMBL/GenBank/DDBJ databases">
        <authorList>
            <person name="Jaros S."/>
            <person name="Januszkiewicz K."/>
            <person name="Wedrychowicz H."/>
        </authorList>
    </citation>
    <scope>NUCLEOTIDE SEQUENCE [LARGE SCALE GENOMIC DNA]</scope>
    <source>
        <strain evidence="3 4">DSM 16917</strain>
    </source>
</reference>
<gene>
    <name evidence="3" type="ORF">SAMN02745129_0692</name>
</gene>
<dbReference type="InterPro" id="IPR000868">
    <property type="entry name" value="Isochorismatase-like_dom"/>
</dbReference>
<dbReference type="EMBL" id="FQXG01000001">
    <property type="protein sequence ID" value="SHG78217.1"/>
    <property type="molecule type" value="Genomic_DNA"/>
</dbReference>
<dbReference type="PANTHER" id="PTHR43540">
    <property type="entry name" value="PEROXYUREIDOACRYLATE/UREIDOACRYLATE AMIDOHYDROLASE-RELATED"/>
    <property type="match status" value="1"/>
</dbReference>
<dbReference type="SUPFAM" id="SSF52499">
    <property type="entry name" value="Isochorismatase-like hydrolases"/>
    <property type="match status" value="1"/>
</dbReference>
<sequence length="242" mass="26744">MTYSQKNRVEQWLEVNKDHGLPVTGFDIEKGRTALVITDPQRDFLHPDGVAWGAVGESVLENNTVANLEQLMNTAVEAGLPLFISPHYYFPTDHKWKFEGTLEKLMHAIKMFDRKGTLDVEGFEGSGADWMEEFKPAINNGNTVICGAHKVFGPENNDLVLQLRKQRIDKVILAGMSANLCVESHLRELVECGFEVTVVADASAAAKVPGLDGMLAALTNYRMIASDIWSTKQAVANINEAK</sequence>
<evidence type="ECO:0000313" key="3">
    <source>
        <dbReference type="EMBL" id="SHG78217.1"/>
    </source>
</evidence>
<proteinExistence type="predicted"/>
<dbReference type="Pfam" id="PF00857">
    <property type="entry name" value="Isochorismatase"/>
    <property type="match status" value="1"/>
</dbReference>
<dbReference type="InterPro" id="IPR036380">
    <property type="entry name" value="Isochorismatase-like_sf"/>
</dbReference>
<evidence type="ECO:0000256" key="1">
    <source>
        <dbReference type="ARBA" id="ARBA00022801"/>
    </source>
</evidence>
<dbReference type="RefSeq" id="WP_067666216.1">
    <property type="nucleotide sequence ID" value="NZ_FQXG01000001.1"/>
</dbReference>